<dbReference type="PROSITE" id="PS50240">
    <property type="entry name" value="TRYPSIN_DOM"/>
    <property type="match status" value="1"/>
</dbReference>
<keyword evidence="2" id="KW-0645">Protease</keyword>
<keyword evidence="2" id="KW-0378">Hydrolase</keyword>
<dbReference type="PROSITE" id="PS00135">
    <property type="entry name" value="TRYPSIN_SER"/>
    <property type="match status" value="1"/>
</dbReference>
<evidence type="ECO:0000313" key="6">
    <source>
        <dbReference type="Proteomes" id="UP000076420"/>
    </source>
</evidence>
<dbReference type="CDD" id="cd00190">
    <property type="entry name" value="Tryp_SPc"/>
    <property type="match status" value="1"/>
</dbReference>
<dbReference type="Proteomes" id="UP000076420">
    <property type="component" value="Unassembled WGS sequence"/>
</dbReference>
<dbReference type="OrthoDB" id="10002959at2759"/>
<dbReference type="InterPro" id="IPR001254">
    <property type="entry name" value="Trypsin_dom"/>
</dbReference>
<evidence type="ECO:0000256" key="3">
    <source>
        <dbReference type="SAM" id="SignalP"/>
    </source>
</evidence>
<dbReference type="AlphaFoldDB" id="A0A2C9M1N5"/>
<keyword evidence="1" id="KW-1015">Disulfide bond</keyword>
<name>A0A2C9M1N5_BIOGL</name>
<dbReference type="GO" id="GO:0006508">
    <property type="term" value="P:proteolysis"/>
    <property type="evidence" value="ECO:0007669"/>
    <property type="project" value="UniProtKB-KW"/>
</dbReference>
<dbReference type="PANTHER" id="PTHR24252">
    <property type="entry name" value="ACROSIN-RELATED"/>
    <property type="match status" value="1"/>
</dbReference>
<evidence type="ECO:0000256" key="1">
    <source>
        <dbReference type="ARBA" id="ARBA00023157"/>
    </source>
</evidence>
<evidence type="ECO:0000313" key="5">
    <source>
        <dbReference type="EnsemblMetazoa" id="BGLB037367-PB"/>
    </source>
</evidence>
<dbReference type="VEuPathDB" id="VectorBase:BGLAX_026495"/>
<dbReference type="Gene3D" id="2.40.10.10">
    <property type="entry name" value="Trypsin-like serine proteases"/>
    <property type="match status" value="1"/>
</dbReference>
<dbReference type="PROSITE" id="PS00134">
    <property type="entry name" value="TRYPSIN_HIS"/>
    <property type="match status" value="1"/>
</dbReference>
<dbReference type="InterPro" id="IPR033116">
    <property type="entry name" value="TRYPSIN_SER"/>
</dbReference>
<dbReference type="InterPro" id="IPR018114">
    <property type="entry name" value="TRYPSIN_HIS"/>
</dbReference>
<dbReference type="KEGG" id="bgt:106050402"/>
<evidence type="ECO:0000256" key="2">
    <source>
        <dbReference type="RuleBase" id="RU363034"/>
    </source>
</evidence>
<dbReference type="InterPro" id="IPR009003">
    <property type="entry name" value="Peptidase_S1_PA"/>
</dbReference>
<feature type="domain" description="Peptidase S1" evidence="4">
    <location>
        <begin position="36"/>
        <end position="305"/>
    </location>
</feature>
<dbReference type="GO" id="GO:0004252">
    <property type="term" value="F:serine-type endopeptidase activity"/>
    <property type="evidence" value="ECO:0007669"/>
    <property type="project" value="InterPro"/>
</dbReference>
<feature type="signal peptide" evidence="3">
    <location>
        <begin position="1"/>
        <end position="25"/>
    </location>
</feature>
<protein>
    <recommendedName>
        <fullName evidence="4">Peptidase S1 domain-containing protein</fullName>
    </recommendedName>
</protein>
<gene>
    <name evidence="5" type="primary">106050402</name>
</gene>
<organism evidence="5 6">
    <name type="scientific">Biomphalaria glabrata</name>
    <name type="common">Bloodfluke planorb</name>
    <name type="synonym">Freshwater snail</name>
    <dbReference type="NCBI Taxonomy" id="6526"/>
    <lineage>
        <taxon>Eukaryota</taxon>
        <taxon>Metazoa</taxon>
        <taxon>Spiralia</taxon>
        <taxon>Lophotrochozoa</taxon>
        <taxon>Mollusca</taxon>
        <taxon>Gastropoda</taxon>
        <taxon>Heterobranchia</taxon>
        <taxon>Euthyneura</taxon>
        <taxon>Panpulmonata</taxon>
        <taxon>Hygrophila</taxon>
        <taxon>Lymnaeoidea</taxon>
        <taxon>Planorbidae</taxon>
        <taxon>Biomphalaria</taxon>
    </lineage>
</organism>
<dbReference type="EnsemblMetazoa" id="BGLB037367-RB">
    <property type="protein sequence ID" value="BGLB037367-PB"/>
    <property type="gene ID" value="BGLB037367"/>
</dbReference>
<dbReference type="VEuPathDB" id="VectorBase:BGLB037367"/>
<proteinExistence type="predicted"/>
<dbReference type="PANTHER" id="PTHR24252:SF7">
    <property type="entry name" value="HYALIN"/>
    <property type="match status" value="1"/>
</dbReference>
<dbReference type="STRING" id="6526.A0A2C9M1N5"/>
<dbReference type="PRINTS" id="PR00722">
    <property type="entry name" value="CHYMOTRYPSIN"/>
</dbReference>
<dbReference type="Pfam" id="PF00089">
    <property type="entry name" value="Trypsin"/>
    <property type="match status" value="1"/>
</dbReference>
<evidence type="ECO:0000259" key="4">
    <source>
        <dbReference type="PROSITE" id="PS50240"/>
    </source>
</evidence>
<dbReference type="SUPFAM" id="SSF50494">
    <property type="entry name" value="Trypsin-like serine proteases"/>
    <property type="match status" value="1"/>
</dbReference>
<dbReference type="InterPro" id="IPR001314">
    <property type="entry name" value="Peptidase_S1A"/>
</dbReference>
<dbReference type="InterPro" id="IPR043504">
    <property type="entry name" value="Peptidase_S1_PA_chymotrypsin"/>
</dbReference>
<dbReference type="EnsemblMetazoa" id="BGLB037367-RA">
    <property type="protein sequence ID" value="BGLB037367-PA"/>
    <property type="gene ID" value="BGLB037367"/>
</dbReference>
<keyword evidence="3" id="KW-0732">Signal</keyword>
<feature type="chain" id="PRO_5014285131" description="Peptidase S1 domain-containing protein" evidence="3">
    <location>
        <begin position="26"/>
        <end position="308"/>
    </location>
</feature>
<keyword evidence="2" id="KW-0720">Serine protease</keyword>
<sequence>MIEVKKNPSTLTLLVLLCLITLTLQFDQPKGRHVRAIGGETFSKGRWPWLVLLEARIVTERLFGVFPIRYNTVTCGGVLISKQWILTAAHCFTDVGSTVATRSWKARLGSVRLRPSVSDKIWHLVGHIMDKDELKQWLLKIEKIVIHPGYNKNDLYGDDIAMVKLSRSMPGGGHFPNIKSVPLPSEKDVDFPEPGLQCVTKGWGCTSLNSGLSSQARQILIPVLPNVLCERLYSKQMKSRICAGYHQKGVGICKGDSGSPLVCQKNDQYILAGIASFTSRFSPESSPAVFAKVQDYLPWINDTINAYK</sequence>
<reference evidence="5" key="1">
    <citation type="submission" date="2020-05" db="UniProtKB">
        <authorList>
            <consortium name="EnsemblMetazoa"/>
        </authorList>
    </citation>
    <scope>IDENTIFICATION</scope>
    <source>
        <strain evidence="5">BB02</strain>
    </source>
</reference>
<accession>A0A2C9M1N5</accession>
<dbReference type="SMART" id="SM00020">
    <property type="entry name" value="Tryp_SPc"/>
    <property type="match status" value="1"/>
</dbReference>